<accession>A0A2N5PLC6</accession>
<dbReference type="PANTHER" id="PTHR43741:SF3">
    <property type="entry name" value="NADPH-DEPENDENT FMN REDUCTASE-LIKE DOMAIN-CONTAINING PROTEIN"/>
    <property type="match status" value="1"/>
</dbReference>
<dbReference type="SUPFAM" id="SSF52218">
    <property type="entry name" value="Flavoproteins"/>
    <property type="match status" value="1"/>
</dbReference>
<dbReference type="EMBL" id="NIHT01000008">
    <property type="protein sequence ID" value="PLT75925.1"/>
    <property type="molecule type" value="Genomic_DNA"/>
</dbReference>
<evidence type="ECO:0000313" key="2">
    <source>
        <dbReference type="EMBL" id="PLT75925.1"/>
    </source>
</evidence>
<feature type="domain" description="NADPH-dependent FMN reductase-like" evidence="1">
    <location>
        <begin position="1"/>
        <end position="102"/>
    </location>
</feature>
<dbReference type="PANTHER" id="PTHR43741">
    <property type="entry name" value="FMN-DEPENDENT NADH-AZOREDUCTASE 1"/>
    <property type="match status" value="1"/>
</dbReference>
<comment type="caution">
    <text evidence="2">The sequence shown here is derived from an EMBL/GenBank/DDBJ whole genome shotgun (WGS) entry which is preliminary data.</text>
</comment>
<dbReference type="GO" id="GO:0016491">
    <property type="term" value="F:oxidoreductase activity"/>
    <property type="evidence" value="ECO:0007669"/>
    <property type="project" value="InterPro"/>
</dbReference>
<dbReference type="InterPro" id="IPR029039">
    <property type="entry name" value="Flavoprotein-like_sf"/>
</dbReference>
<dbReference type="Gene3D" id="3.40.50.360">
    <property type="match status" value="1"/>
</dbReference>
<reference evidence="2 3" key="1">
    <citation type="journal article" date="2017" name="Genome Med.">
        <title>A novel Ruminococcus gnavus clade enriched in inflammatory bowel disease patients.</title>
        <authorList>
            <person name="Hall A.B."/>
            <person name="Yassour M."/>
            <person name="Sauk J."/>
            <person name="Garner A."/>
            <person name="Jiang X."/>
            <person name="Arthur T."/>
            <person name="Lagoudas G.K."/>
            <person name="Vatanen T."/>
            <person name="Fornelos N."/>
            <person name="Wilson R."/>
            <person name="Bertha M."/>
            <person name="Cohen M."/>
            <person name="Garber J."/>
            <person name="Khalili H."/>
            <person name="Gevers D."/>
            <person name="Ananthakrishnan A.N."/>
            <person name="Kugathasan S."/>
            <person name="Lander E.S."/>
            <person name="Blainey P."/>
            <person name="Vlamakis H."/>
            <person name="Xavier R.J."/>
            <person name="Huttenhower C."/>
        </authorList>
    </citation>
    <scope>NUCLEOTIDE SEQUENCE [LARGE SCALE GENOMIC DNA]</scope>
    <source>
        <strain evidence="2 3">RJX1125</strain>
    </source>
</reference>
<dbReference type="InterPro" id="IPR050104">
    <property type="entry name" value="FMN-dep_NADH:Q_OxRdtase_AzoR1"/>
</dbReference>
<evidence type="ECO:0000259" key="1">
    <source>
        <dbReference type="Pfam" id="PF03358"/>
    </source>
</evidence>
<gene>
    <name evidence="2" type="ORF">CDL23_06295</name>
</gene>
<sequence>MKIILIYDKDNETENSKKLKDFLLEYCRLSKYMIKVFDVTKYNVKSCSGCIGCWIKTPGKCVKDDLLNQINYSLVNSDIAIFISAISFGQYSATIKNVMDRYIPNVLPFYTKKGKVTIHPERYDEQPLQILIGHGEMLSNEEKDTFTSLTDGKYNKGFNKVFICGSKERNVDIENKIINILEEYD</sequence>
<dbReference type="RefSeq" id="WP_101883879.1">
    <property type="nucleotide sequence ID" value="NZ_NIHT01000008.1"/>
</dbReference>
<dbReference type="InterPro" id="IPR005025">
    <property type="entry name" value="FMN_Rdtase-like_dom"/>
</dbReference>
<protein>
    <recommendedName>
        <fullName evidence="1">NADPH-dependent FMN reductase-like domain-containing protein</fullName>
    </recommendedName>
</protein>
<dbReference type="Proteomes" id="UP000235093">
    <property type="component" value="Unassembled WGS sequence"/>
</dbReference>
<name>A0A2N5PLC6_MEDGN</name>
<evidence type="ECO:0000313" key="3">
    <source>
        <dbReference type="Proteomes" id="UP000235093"/>
    </source>
</evidence>
<dbReference type="AlphaFoldDB" id="A0A2N5PLC6"/>
<dbReference type="Pfam" id="PF03358">
    <property type="entry name" value="FMN_red"/>
    <property type="match status" value="1"/>
</dbReference>
<organism evidence="2 3">
    <name type="scientific">Mediterraneibacter gnavus</name>
    <name type="common">Ruminococcus gnavus</name>
    <dbReference type="NCBI Taxonomy" id="33038"/>
    <lineage>
        <taxon>Bacteria</taxon>
        <taxon>Bacillati</taxon>
        <taxon>Bacillota</taxon>
        <taxon>Clostridia</taxon>
        <taxon>Lachnospirales</taxon>
        <taxon>Lachnospiraceae</taxon>
        <taxon>Mediterraneibacter</taxon>
    </lineage>
</organism>
<proteinExistence type="predicted"/>